<dbReference type="GO" id="GO:0043023">
    <property type="term" value="F:ribosomal large subunit binding"/>
    <property type="evidence" value="ECO:0007669"/>
    <property type="project" value="TreeGrafter"/>
</dbReference>
<feature type="compositionally biased region" description="Acidic residues" evidence="7">
    <location>
        <begin position="441"/>
        <end position="461"/>
    </location>
</feature>
<feature type="region of interest" description="Disordered" evidence="7">
    <location>
        <begin position="1037"/>
        <end position="1058"/>
    </location>
</feature>
<dbReference type="HOGENOM" id="CLU_003612_1_1_1"/>
<keyword evidence="3" id="KW-0963">Cytoplasm</keyword>
<feature type="compositionally biased region" description="Low complexity" evidence="7">
    <location>
        <begin position="462"/>
        <end position="472"/>
    </location>
</feature>
<feature type="region of interest" description="Disordered" evidence="7">
    <location>
        <begin position="708"/>
        <end position="921"/>
    </location>
</feature>
<evidence type="ECO:0000259" key="9">
    <source>
        <dbReference type="Pfam" id="PF11923"/>
    </source>
</evidence>
<dbReference type="STRING" id="559295.C5DBH0"/>
<feature type="domain" description="NFACT protein C-terminal" evidence="9">
    <location>
        <begin position="932"/>
        <end position="1033"/>
    </location>
</feature>
<evidence type="ECO:0000313" key="11">
    <source>
        <dbReference type="Proteomes" id="UP000002036"/>
    </source>
</evidence>
<dbReference type="InParanoid" id="C5DBH0"/>
<dbReference type="eggNOG" id="KOG2030">
    <property type="taxonomic scope" value="Eukaryota"/>
</dbReference>
<comment type="subcellular location">
    <subcellularLocation>
        <location evidence="1">Cytoplasm</location>
    </subcellularLocation>
</comment>
<keyword evidence="4 6" id="KW-0175">Coiled coil</keyword>
<evidence type="ECO:0000313" key="10">
    <source>
        <dbReference type="EMBL" id="CAR21127.1"/>
    </source>
</evidence>
<feature type="compositionally biased region" description="Low complexity" evidence="7">
    <location>
        <begin position="825"/>
        <end position="836"/>
    </location>
</feature>
<feature type="domain" description="NFACT RNA-binding" evidence="8">
    <location>
        <begin position="576"/>
        <end position="685"/>
    </location>
</feature>
<dbReference type="KEGG" id="lth:KLTH0A02530g"/>
<evidence type="ECO:0000259" key="8">
    <source>
        <dbReference type="Pfam" id="PF05670"/>
    </source>
</evidence>
<dbReference type="GO" id="GO:1990112">
    <property type="term" value="C:RQC complex"/>
    <property type="evidence" value="ECO:0007669"/>
    <property type="project" value="TreeGrafter"/>
</dbReference>
<dbReference type="InterPro" id="IPR008532">
    <property type="entry name" value="NFACT_RNA-bd"/>
</dbReference>
<dbReference type="EMBL" id="CU928165">
    <property type="protein sequence ID" value="CAR21127.1"/>
    <property type="molecule type" value="Genomic_DNA"/>
</dbReference>
<feature type="coiled-coil region" evidence="6">
    <location>
        <begin position="529"/>
        <end position="556"/>
    </location>
</feature>
<dbReference type="Pfam" id="PF11923">
    <property type="entry name" value="NFACT-C"/>
    <property type="match status" value="1"/>
</dbReference>
<feature type="compositionally biased region" description="Acidic residues" evidence="7">
    <location>
        <begin position="473"/>
        <end position="483"/>
    </location>
</feature>
<reference evidence="10 11" key="1">
    <citation type="journal article" date="2009" name="Genome Res.">
        <title>Comparative genomics of protoploid Saccharomycetaceae.</title>
        <authorList>
            <consortium name="The Genolevures Consortium"/>
            <person name="Souciet J.-L."/>
            <person name="Dujon B."/>
            <person name="Gaillardin C."/>
            <person name="Johnston M."/>
            <person name="Baret P.V."/>
            <person name="Cliften P."/>
            <person name="Sherman D.J."/>
            <person name="Weissenbach J."/>
            <person name="Westhof E."/>
            <person name="Wincker P."/>
            <person name="Jubin C."/>
            <person name="Poulain J."/>
            <person name="Barbe V."/>
            <person name="Segurens B."/>
            <person name="Artiguenave F."/>
            <person name="Anthouard V."/>
            <person name="Vacherie B."/>
            <person name="Val M.-E."/>
            <person name="Fulton R.S."/>
            <person name="Minx P."/>
            <person name="Wilson R."/>
            <person name="Durrens P."/>
            <person name="Jean G."/>
            <person name="Marck C."/>
            <person name="Martin T."/>
            <person name="Nikolski M."/>
            <person name="Rolland T."/>
            <person name="Seret M.-L."/>
            <person name="Casaregola S."/>
            <person name="Despons L."/>
            <person name="Fairhead C."/>
            <person name="Fischer G."/>
            <person name="Lafontaine I."/>
            <person name="Leh V."/>
            <person name="Lemaire M."/>
            <person name="de Montigny J."/>
            <person name="Neuveglise C."/>
            <person name="Thierry A."/>
            <person name="Blanc-Lenfle I."/>
            <person name="Bleykasten C."/>
            <person name="Diffels J."/>
            <person name="Fritsch E."/>
            <person name="Frangeul L."/>
            <person name="Goeffon A."/>
            <person name="Jauniaux N."/>
            <person name="Kachouri-Lafond R."/>
            <person name="Payen C."/>
            <person name="Potier S."/>
            <person name="Pribylova L."/>
            <person name="Ozanne C."/>
            <person name="Richard G.-F."/>
            <person name="Sacerdot C."/>
            <person name="Straub M.-L."/>
            <person name="Talla E."/>
        </authorList>
    </citation>
    <scope>NUCLEOTIDE SEQUENCE [LARGE SCALE GENOMIC DNA]</scope>
    <source>
        <strain evidence="11">ATCC 56472 / CBS 6340 / NRRL Y-8284</strain>
    </source>
</reference>
<organism evidence="10 11">
    <name type="scientific">Lachancea thermotolerans (strain ATCC 56472 / CBS 6340 / NRRL Y-8284)</name>
    <name type="common">Yeast</name>
    <name type="synonym">Kluyveromyces thermotolerans</name>
    <dbReference type="NCBI Taxonomy" id="559295"/>
    <lineage>
        <taxon>Eukaryota</taxon>
        <taxon>Fungi</taxon>
        <taxon>Dikarya</taxon>
        <taxon>Ascomycota</taxon>
        <taxon>Saccharomycotina</taxon>
        <taxon>Saccharomycetes</taxon>
        <taxon>Saccharomycetales</taxon>
        <taxon>Saccharomycetaceae</taxon>
        <taxon>Lachancea</taxon>
    </lineage>
</organism>
<sequence>MKQRISSLDLELLYRELKSQLEGYRLSNIYNIAESSRQFLLKFNKPDSKLNAIIDCGLRVHLTDFTRPVPATPSGFVVKLRKHLKSKRLTTVKRVANDRILVLSFNDGQFFLVLEFFSAGNVILLDSDRKIIVLQRIVHEHENKVGHIYNMFDGSFLENTRIEPPKSKVHSADEVNGWIKEAKDFADSSVKAKTGKGAKVLSIHKLLFLREPQLSSDLISRNLKSRGIAPNSPCLNFLDKIDEIVDLLDATESEVNELLRDGCKLGYIIAKKNPHYDSEKGDANLEFVYEQFHPFPPHLSEDEKGYTKIIEVPGQYNKTVDDFFSTIESSKYALRIQNQEFQAKNRLESAKLDNEKRIQALIDVQTQNEVRGHAIIAAADLVEEAQNAIKALVEQQMDWKTIEVLISNEQKKNNRIARLIKLPLDLKNNKFTLSLPRNDEIESDNSDEEEDNLTSSEDETSSSDSSDSSLSDFEADDNDEDELTSVSNIKKDRNDNKKKEKPSIDATIDLTLSAYANASNYFNIKKSNVEKQKKVEKNAQKALKNIEQRIEKDLKKKLKESHDVLNKTRKPYFFEKFHWFVSSEGFLVLMGKSGMESDQIYGKYIHDNDVFVSNSFDTHVWIKNPDETEVPPNTLMQAGIMCMSASPAWSKKIQSSAWWCFAKELSKFDNYGGEVLPAGTFRLKDEKKKSFLPPSQLVMGFALLWKTKDSDEEEEEDGADDEDQDDEEAQKEKSVLDEDAVPGQVQGKDDELEISKDENRRIDEGFVIGKKMEGVKEHQSPTKSTDLKSVKEKSDSDEVPVTTGLYPKISNSDSDVQADKEPSEQSETNNNSENGSAFSDKSGSNKETIKKNVRGKKGKMKKMQKKYADQDEEERLMRLAVLGTLKGSERQQQKAEEEAAKLKEREQKKFRRERQKKQQSLMFGSEQKVNVNYAKIFSEISPVVDDKSKVRDIVPVYAPWPALTKYKYKVKVQPGNAKKTKSLNEILTYFSKRKVDETESDKELDWPCEHELIKKLKELDLVSILYTDKLKITIPGQNEVKSKTKGTPSSKGKKKGKK</sequence>
<dbReference type="AlphaFoldDB" id="C5DBH0"/>
<dbReference type="Gene3D" id="2.30.310.10">
    <property type="entry name" value="ibrinogen binding protein from staphylococcus aureus domain"/>
    <property type="match status" value="1"/>
</dbReference>
<dbReference type="GO" id="GO:0000049">
    <property type="term" value="F:tRNA binding"/>
    <property type="evidence" value="ECO:0007669"/>
    <property type="project" value="TreeGrafter"/>
</dbReference>
<evidence type="ECO:0000256" key="3">
    <source>
        <dbReference type="ARBA" id="ARBA00022490"/>
    </source>
</evidence>
<feature type="compositionally biased region" description="Basic and acidic residues" evidence="7">
    <location>
        <begin position="489"/>
        <end position="501"/>
    </location>
</feature>
<dbReference type="PANTHER" id="PTHR15239:SF6">
    <property type="entry name" value="RIBOSOME QUALITY CONTROL COMPLEX SUBUNIT NEMF"/>
    <property type="match status" value="1"/>
</dbReference>
<dbReference type="Pfam" id="PF05833">
    <property type="entry name" value="NFACT_N"/>
    <property type="match status" value="1"/>
</dbReference>
<feature type="compositionally biased region" description="Basic residues" evidence="7">
    <location>
        <begin position="851"/>
        <end position="865"/>
    </location>
</feature>
<dbReference type="OMA" id="MFLEFFA"/>
<accession>C5DBH0</accession>
<dbReference type="Proteomes" id="UP000002036">
    <property type="component" value="Chromosome A"/>
</dbReference>
<evidence type="ECO:0000256" key="1">
    <source>
        <dbReference type="ARBA" id="ARBA00004496"/>
    </source>
</evidence>
<feature type="compositionally biased region" description="Basic residues" evidence="7">
    <location>
        <begin position="908"/>
        <end position="917"/>
    </location>
</feature>
<dbReference type="InterPro" id="IPR021846">
    <property type="entry name" value="NFACT-C"/>
</dbReference>
<feature type="region of interest" description="Disordered" evidence="7">
    <location>
        <begin position="437"/>
        <end position="501"/>
    </location>
</feature>
<dbReference type="GO" id="GO:0005737">
    <property type="term" value="C:cytoplasm"/>
    <property type="evidence" value="ECO:0007669"/>
    <property type="project" value="UniProtKB-SubCell"/>
</dbReference>
<evidence type="ECO:0000256" key="5">
    <source>
        <dbReference type="ARBA" id="ARBA00070414"/>
    </source>
</evidence>
<dbReference type="OrthoDB" id="207084at2759"/>
<dbReference type="RefSeq" id="XP_002551569.1">
    <property type="nucleotide sequence ID" value="XM_002551523.1"/>
</dbReference>
<evidence type="ECO:0000256" key="6">
    <source>
        <dbReference type="SAM" id="Coils"/>
    </source>
</evidence>
<proteinExistence type="inferred from homology"/>
<evidence type="ECO:0000256" key="2">
    <source>
        <dbReference type="ARBA" id="ARBA00008318"/>
    </source>
</evidence>
<keyword evidence="11" id="KW-1185">Reference proteome</keyword>
<dbReference type="GO" id="GO:1990116">
    <property type="term" value="P:ribosome-associated ubiquitin-dependent protein catabolic process"/>
    <property type="evidence" value="ECO:0007669"/>
    <property type="project" value="TreeGrafter"/>
</dbReference>
<gene>
    <name evidence="10" type="ordered locus">KLTH0A02530g</name>
</gene>
<dbReference type="FunFam" id="2.30.310.10:FF:000003">
    <property type="entry name" value="Zinc knuckle domain containing protein"/>
    <property type="match status" value="1"/>
</dbReference>
<dbReference type="PANTHER" id="PTHR15239">
    <property type="entry name" value="NUCLEAR EXPORT MEDIATOR FACTOR NEMF"/>
    <property type="match status" value="1"/>
</dbReference>
<feature type="compositionally biased region" description="Basic and acidic residues" evidence="7">
    <location>
        <begin position="747"/>
        <end position="796"/>
    </location>
</feature>
<feature type="compositionally biased region" description="Acidic residues" evidence="7">
    <location>
        <begin position="710"/>
        <end position="729"/>
    </location>
</feature>
<comment type="similarity">
    <text evidence="2">Belongs to the NEMF family.</text>
</comment>
<protein>
    <recommendedName>
        <fullName evidence="5">Ribosome quality control complex subunit 2</fullName>
    </recommendedName>
</protein>
<dbReference type="Pfam" id="PF05670">
    <property type="entry name" value="NFACT-R_1"/>
    <property type="match status" value="1"/>
</dbReference>
<dbReference type="InterPro" id="IPR051608">
    <property type="entry name" value="RQC_Subunit_NEMF"/>
</dbReference>
<feature type="compositionally biased region" description="Basic and acidic residues" evidence="7">
    <location>
        <begin position="887"/>
        <end position="907"/>
    </location>
</feature>
<dbReference type="GeneID" id="8290366"/>
<dbReference type="FunCoup" id="C5DBH0">
    <property type="interactions" value="1069"/>
</dbReference>
<name>C5DBH0_LACTC</name>
<dbReference type="GO" id="GO:0072344">
    <property type="term" value="P:rescue of stalled ribosome"/>
    <property type="evidence" value="ECO:0007669"/>
    <property type="project" value="TreeGrafter"/>
</dbReference>
<evidence type="ECO:0000256" key="4">
    <source>
        <dbReference type="ARBA" id="ARBA00023054"/>
    </source>
</evidence>
<evidence type="ECO:0000256" key="7">
    <source>
        <dbReference type="SAM" id="MobiDB-lite"/>
    </source>
</evidence>